<proteinExistence type="predicted"/>
<name>A0A9P4NG03_9PEZI</name>
<sequence>MTTQNLNARAMSSSFLNLRAAQYCSSPPSFLFIAQASSSKSPLEANTTTYLLPRSMIWIHVKLTASLANAKIDKRVVATSSLETLPQYALHDVYPFHSDTVLTAELLALVPEEDRLPLTRLRNSLPGPQIFQDLPKKELYKVMKRIELYGNYATMLKIMQAKAGFQIAQAETVRPVSLHHQTFFEMGVQEGIRRAKHEHDMAEAVRRHEHDMAQIARRHEHINREIQEVERILRVRDLDGFADNDSIDALPASQDLAPTGDAPVTTPRIRPTSMTLSKPGVNADSAPRPRLLLSTNEPPITQDDEPIPDEYC</sequence>
<dbReference type="Proteomes" id="UP000800235">
    <property type="component" value="Unassembled WGS sequence"/>
</dbReference>
<keyword evidence="3" id="KW-1185">Reference proteome</keyword>
<organism evidence="2 3">
    <name type="scientific">Tothia fuscella</name>
    <dbReference type="NCBI Taxonomy" id="1048955"/>
    <lineage>
        <taxon>Eukaryota</taxon>
        <taxon>Fungi</taxon>
        <taxon>Dikarya</taxon>
        <taxon>Ascomycota</taxon>
        <taxon>Pezizomycotina</taxon>
        <taxon>Dothideomycetes</taxon>
        <taxon>Pleosporomycetidae</taxon>
        <taxon>Venturiales</taxon>
        <taxon>Cylindrosympodiaceae</taxon>
        <taxon>Tothia</taxon>
    </lineage>
</organism>
<dbReference type="EMBL" id="MU007113">
    <property type="protein sequence ID" value="KAF2420159.1"/>
    <property type="molecule type" value="Genomic_DNA"/>
</dbReference>
<feature type="region of interest" description="Disordered" evidence="1">
    <location>
        <begin position="246"/>
        <end position="312"/>
    </location>
</feature>
<feature type="compositionally biased region" description="Acidic residues" evidence="1">
    <location>
        <begin position="302"/>
        <end position="312"/>
    </location>
</feature>
<evidence type="ECO:0000256" key="1">
    <source>
        <dbReference type="SAM" id="MobiDB-lite"/>
    </source>
</evidence>
<protein>
    <submittedName>
        <fullName evidence="2">Uncharacterized protein</fullName>
    </submittedName>
</protein>
<evidence type="ECO:0000313" key="2">
    <source>
        <dbReference type="EMBL" id="KAF2420159.1"/>
    </source>
</evidence>
<reference evidence="2" key="1">
    <citation type="journal article" date="2020" name="Stud. Mycol.">
        <title>101 Dothideomycetes genomes: a test case for predicting lifestyles and emergence of pathogens.</title>
        <authorList>
            <person name="Haridas S."/>
            <person name="Albert R."/>
            <person name="Binder M."/>
            <person name="Bloem J."/>
            <person name="Labutti K."/>
            <person name="Salamov A."/>
            <person name="Andreopoulos B."/>
            <person name="Baker S."/>
            <person name="Barry K."/>
            <person name="Bills G."/>
            <person name="Bluhm B."/>
            <person name="Cannon C."/>
            <person name="Castanera R."/>
            <person name="Culley D."/>
            <person name="Daum C."/>
            <person name="Ezra D."/>
            <person name="Gonzalez J."/>
            <person name="Henrissat B."/>
            <person name="Kuo A."/>
            <person name="Liang C."/>
            <person name="Lipzen A."/>
            <person name="Lutzoni F."/>
            <person name="Magnuson J."/>
            <person name="Mondo S."/>
            <person name="Nolan M."/>
            <person name="Ohm R."/>
            <person name="Pangilinan J."/>
            <person name="Park H.-J."/>
            <person name="Ramirez L."/>
            <person name="Alfaro M."/>
            <person name="Sun H."/>
            <person name="Tritt A."/>
            <person name="Yoshinaga Y."/>
            <person name="Zwiers L.-H."/>
            <person name="Turgeon B."/>
            <person name="Goodwin S."/>
            <person name="Spatafora J."/>
            <person name="Crous P."/>
            <person name="Grigoriev I."/>
        </authorList>
    </citation>
    <scope>NUCLEOTIDE SEQUENCE</scope>
    <source>
        <strain evidence="2">CBS 130266</strain>
    </source>
</reference>
<accession>A0A9P4NG03</accession>
<dbReference type="AlphaFoldDB" id="A0A9P4NG03"/>
<evidence type="ECO:0000313" key="3">
    <source>
        <dbReference type="Proteomes" id="UP000800235"/>
    </source>
</evidence>
<gene>
    <name evidence="2" type="ORF">EJ08DRAFT_702635</name>
</gene>
<comment type="caution">
    <text evidence="2">The sequence shown here is derived from an EMBL/GenBank/DDBJ whole genome shotgun (WGS) entry which is preliminary data.</text>
</comment>